<evidence type="ECO:0000313" key="1">
    <source>
        <dbReference type="EMBL" id="UWZ80357.1"/>
    </source>
</evidence>
<keyword evidence="2" id="KW-1185">Reference proteome</keyword>
<organism evidence="1 2">
    <name type="scientific">Geoalkalibacter halelectricus</name>
    <dbReference type="NCBI Taxonomy" id="2847045"/>
    <lineage>
        <taxon>Bacteria</taxon>
        <taxon>Pseudomonadati</taxon>
        <taxon>Thermodesulfobacteriota</taxon>
        <taxon>Desulfuromonadia</taxon>
        <taxon>Desulfuromonadales</taxon>
        <taxon>Geoalkalibacteraceae</taxon>
        <taxon>Geoalkalibacter</taxon>
    </lineage>
</organism>
<dbReference type="RefSeq" id="WP_260748714.1">
    <property type="nucleotide sequence ID" value="NZ_CP092109.1"/>
</dbReference>
<accession>A0ABY5ZMG8</accession>
<dbReference type="EMBL" id="CP092109">
    <property type="protein sequence ID" value="UWZ80357.1"/>
    <property type="molecule type" value="Genomic_DNA"/>
</dbReference>
<reference evidence="1" key="1">
    <citation type="journal article" date="2022" name="Environ. Microbiol.">
        <title>Geoalkalibacter halelectricus SAP #1 sp. nov. possessing extracellular electron transfer and mineral#reducing capabilities from a haloalkaline environment.</title>
        <authorList>
            <person name="Yadav S."/>
            <person name="Singh R."/>
            <person name="Sundharam S.S."/>
            <person name="Chaudhary S."/>
            <person name="Krishnamurthi S."/>
            <person name="Patil S.A."/>
        </authorList>
    </citation>
    <scope>NUCLEOTIDE SEQUENCE</scope>
    <source>
        <strain evidence="1">SAP-1</strain>
    </source>
</reference>
<sequence length="87" mass="9816">MFETHAEFLPFPLNRSDPKGTRRCEAAAGKKLGAPFLSNLLGEQQVGRRAGPIPRDPEPTLLLCTNGNHFLAICWYKKLVLHLCKKW</sequence>
<gene>
    <name evidence="1" type="ORF">L9S41_02880</name>
</gene>
<name>A0ABY5ZMG8_9BACT</name>
<dbReference type="Proteomes" id="UP001060414">
    <property type="component" value="Chromosome"/>
</dbReference>
<proteinExistence type="predicted"/>
<evidence type="ECO:0000313" key="2">
    <source>
        <dbReference type="Proteomes" id="UP001060414"/>
    </source>
</evidence>
<protein>
    <submittedName>
        <fullName evidence="1">Uncharacterized protein</fullName>
    </submittedName>
</protein>